<evidence type="ECO:0000313" key="4">
    <source>
        <dbReference type="Proteomes" id="UP000462621"/>
    </source>
</evidence>
<keyword evidence="2" id="KW-0472">Membrane</keyword>
<evidence type="ECO:0000256" key="1">
    <source>
        <dbReference type="SAM" id="MobiDB-lite"/>
    </source>
</evidence>
<feature type="transmembrane region" description="Helical" evidence="2">
    <location>
        <begin position="30"/>
        <end position="51"/>
    </location>
</feature>
<dbReference type="NCBIfam" id="NF008528">
    <property type="entry name" value="PRK11463.1-2"/>
    <property type="match status" value="1"/>
</dbReference>
<dbReference type="GO" id="GO:0016020">
    <property type="term" value="C:membrane"/>
    <property type="evidence" value="ECO:0007669"/>
    <property type="project" value="InterPro"/>
</dbReference>
<feature type="transmembrane region" description="Helical" evidence="2">
    <location>
        <begin position="72"/>
        <end position="91"/>
    </location>
</feature>
<dbReference type="Proteomes" id="UP000462621">
    <property type="component" value="Unassembled WGS sequence"/>
</dbReference>
<comment type="caution">
    <text evidence="3">The sequence shown here is derived from an EMBL/GenBank/DDBJ whole genome shotgun (WGS) entry which is preliminary data.</text>
</comment>
<dbReference type="RefSeq" id="WP_161153550.1">
    <property type="nucleotide sequence ID" value="NZ_WEKT01000004.1"/>
</dbReference>
<name>A0A7X4RSY0_9VIBR</name>
<dbReference type="AlphaFoldDB" id="A0A7X4RSY0"/>
<dbReference type="InterPro" id="IPR007313">
    <property type="entry name" value="FxsA"/>
</dbReference>
<protein>
    <submittedName>
        <fullName evidence="3">Membrane protein FxsA</fullName>
    </submittedName>
</protein>
<dbReference type="EMBL" id="WEKT01000004">
    <property type="protein sequence ID" value="MZI92241.1"/>
    <property type="molecule type" value="Genomic_DNA"/>
</dbReference>
<dbReference type="Pfam" id="PF04186">
    <property type="entry name" value="FxsA"/>
    <property type="match status" value="1"/>
</dbReference>
<dbReference type="PANTHER" id="PTHR35335">
    <property type="entry name" value="UPF0716 PROTEIN FXSA"/>
    <property type="match status" value="1"/>
</dbReference>
<dbReference type="PANTHER" id="PTHR35335:SF1">
    <property type="entry name" value="UPF0716 PROTEIN FXSA"/>
    <property type="match status" value="1"/>
</dbReference>
<proteinExistence type="predicted"/>
<keyword evidence="4" id="KW-1185">Reference proteome</keyword>
<evidence type="ECO:0000256" key="2">
    <source>
        <dbReference type="SAM" id="Phobius"/>
    </source>
</evidence>
<sequence length="161" mass="17638">MFPIILLLFIAVPVIEISLFIQVGGLIGLWPTIALVLVTAVVGASLVRSQGIQTLMTVQQRLQQGELPAQQIFEGIILAVAGILLLTPGFLTDITGMVLLLPHPRRIAAKYLMGKMVLTNMGGGSFQSGYHDPFGRSQQDGHTFDGEFERKDDDDEQHRLK</sequence>
<reference evidence="3 4" key="1">
    <citation type="submission" date="2019-10" db="EMBL/GenBank/DDBJ databases">
        <title>Vibrio sp. nov. isolated from a shrimp pond.</title>
        <authorList>
            <person name="Gomez-Gil B."/>
            <person name="Enciso-Ibarra J."/>
            <person name="Enciso-Ibarra K."/>
            <person name="Bolan-Mejia C."/>
        </authorList>
    </citation>
    <scope>NUCLEOTIDE SEQUENCE [LARGE SCALE GENOMIC DNA]</scope>
    <source>
        <strain evidence="3 4">CAIM 722</strain>
    </source>
</reference>
<feature type="compositionally biased region" description="Basic and acidic residues" evidence="1">
    <location>
        <begin position="142"/>
        <end position="161"/>
    </location>
</feature>
<keyword evidence="2" id="KW-1133">Transmembrane helix</keyword>
<keyword evidence="2" id="KW-0812">Transmembrane</keyword>
<gene>
    <name evidence="3" type="primary">fxsA</name>
    <name evidence="3" type="ORF">F9817_03350</name>
</gene>
<feature type="region of interest" description="Disordered" evidence="1">
    <location>
        <begin position="129"/>
        <end position="161"/>
    </location>
</feature>
<organism evidence="3 4">
    <name type="scientific">Vibrio eleionomae</name>
    <dbReference type="NCBI Taxonomy" id="2653505"/>
    <lineage>
        <taxon>Bacteria</taxon>
        <taxon>Pseudomonadati</taxon>
        <taxon>Pseudomonadota</taxon>
        <taxon>Gammaproteobacteria</taxon>
        <taxon>Vibrionales</taxon>
        <taxon>Vibrionaceae</taxon>
        <taxon>Vibrio</taxon>
    </lineage>
</organism>
<accession>A0A7X4RSY0</accession>
<evidence type="ECO:0000313" key="3">
    <source>
        <dbReference type="EMBL" id="MZI92241.1"/>
    </source>
</evidence>